<evidence type="ECO:0000256" key="1">
    <source>
        <dbReference type="ARBA" id="ARBA00007613"/>
    </source>
</evidence>
<protein>
    <submittedName>
        <fullName evidence="2">TolC family protein</fullName>
    </submittedName>
</protein>
<dbReference type="SUPFAM" id="SSF56954">
    <property type="entry name" value="Outer membrane efflux proteins (OEP)"/>
    <property type="match status" value="1"/>
</dbReference>
<dbReference type="EMBL" id="CP159373">
    <property type="protein sequence ID" value="XCN73674.1"/>
    <property type="molecule type" value="Genomic_DNA"/>
</dbReference>
<sequence length="434" mass="48450">MNRNSFICTLSFLIAVAFINILPEICSAQESDLKAKKPLSSYLEQALANNDSLQAMRAKLRAISYKIPQTGVLPDPKLAVQYYLEPIETRTGPQQAALGITQGLPWFGKLALLRKLADHDLAIAGAELAATELDVARQVKETYIAYSFLGRSQRIFTDNLELLQYLEGIARDRYTGGKATYFDVLKVQTELAQTREKVRTLQDKTSSLRVQLNNLLGTDPELARPIPDTVPELALKKKEHVIYKLALEHSPLLTAAQERIAKTQTGTALAEKDFFPDFQVSLKTLFTGSAEYGNPPDSGSDPIIAGVSMNIPLFRERRHAKVAEQKEALQSAKALQDEQERGIQNRIEQALYTYRDAKHRVSLYREELLPKVRQQLEVAVSGFQSGKNSILEIIDAEKSLLEFELAESRALTDKAIALAKLEAQAGIILADWRR</sequence>
<dbReference type="AlphaFoldDB" id="A0AAU8LXS3"/>
<organism evidence="2">
    <name type="scientific">Candidatus Electrothrix aestuarii</name>
    <dbReference type="NCBI Taxonomy" id="3062594"/>
    <lineage>
        <taxon>Bacteria</taxon>
        <taxon>Pseudomonadati</taxon>
        <taxon>Thermodesulfobacteriota</taxon>
        <taxon>Desulfobulbia</taxon>
        <taxon>Desulfobulbales</taxon>
        <taxon>Desulfobulbaceae</taxon>
        <taxon>Candidatus Electrothrix</taxon>
    </lineage>
</organism>
<evidence type="ECO:0000313" key="2">
    <source>
        <dbReference type="EMBL" id="XCN73674.1"/>
    </source>
</evidence>
<dbReference type="Gene3D" id="1.20.1600.10">
    <property type="entry name" value="Outer membrane efflux proteins (OEP)"/>
    <property type="match status" value="1"/>
</dbReference>
<dbReference type="KEGG" id="eaj:Q3M24_02665"/>
<comment type="similarity">
    <text evidence="1">Belongs to the outer membrane factor (OMF) (TC 1.B.17) family.</text>
</comment>
<dbReference type="InterPro" id="IPR003423">
    <property type="entry name" value="OMP_efflux"/>
</dbReference>
<gene>
    <name evidence="2" type="ORF">Q3M24_02665</name>
</gene>
<name>A0AAU8LXS3_9BACT</name>
<reference evidence="2" key="2">
    <citation type="submission" date="2024-06" db="EMBL/GenBank/DDBJ databases">
        <authorList>
            <person name="Plum-Jensen L.E."/>
            <person name="Schramm A."/>
            <person name="Marshall I.P.G."/>
        </authorList>
    </citation>
    <scope>NUCLEOTIDE SEQUENCE</scope>
    <source>
        <strain evidence="2">Rat1</strain>
    </source>
</reference>
<dbReference type="PANTHER" id="PTHR30203:SF24">
    <property type="entry name" value="BLR4935 PROTEIN"/>
    <property type="match status" value="1"/>
</dbReference>
<dbReference type="GO" id="GO:0015562">
    <property type="term" value="F:efflux transmembrane transporter activity"/>
    <property type="evidence" value="ECO:0007669"/>
    <property type="project" value="InterPro"/>
</dbReference>
<dbReference type="PANTHER" id="PTHR30203">
    <property type="entry name" value="OUTER MEMBRANE CATION EFFLUX PROTEIN"/>
    <property type="match status" value="1"/>
</dbReference>
<reference evidence="2" key="1">
    <citation type="journal article" date="2024" name="Syst. Appl. Microbiol.">
        <title>First single-strain enrichments of Electrothrix cable bacteria, description of E. aestuarii sp. nov. and E. rattekaaiensis sp. nov., and proposal of a cable bacteria taxonomy following the rules of the SeqCode.</title>
        <authorList>
            <person name="Plum-Jensen L.E."/>
            <person name="Schramm A."/>
            <person name="Marshall I.P.G."/>
        </authorList>
    </citation>
    <scope>NUCLEOTIDE SEQUENCE</scope>
    <source>
        <strain evidence="2">Rat1</strain>
    </source>
</reference>
<proteinExistence type="inferred from homology"/>
<dbReference type="Pfam" id="PF02321">
    <property type="entry name" value="OEP"/>
    <property type="match status" value="2"/>
</dbReference>
<dbReference type="InterPro" id="IPR010131">
    <property type="entry name" value="MdtP/NodT-like"/>
</dbReference>
<accession>A0AAU8LXS3</accession>